<keyword evidence="3" id="KW-1185">Reference proteome</keyword>
<dbReference type="KEGG" id="sacd:HS1genome_0834"/>
<dbReference type="GeneID" id="43869420"/>
<dbReference type="EMBL" id="AP018553">
    <property type="protein sequence ID" value="BBD72445.1"/>
    <property type="molecule type" value="Genomic_DNA"/>
</dbReference>
<accession>A0A348B2P3</accession>
<reference evidence="2" key="4">
    <citation type="submission" date="2020-09" db="EMBL/GenBank/DDBJ databases">
        <authorList>
            <person name="Sun Q."/>
            <person name="Ohkuma M."/>
        </authorList>
    </citation>
    <scope>NUCLEOTIDE SEQUENCE</scope>
    <source>
        <strain evidence="2">JCM 31740</strain>
    </source>
</reference>
<reference evidence="1" key="3">
    <citation type="journal article" date="2019" name="BMC Res. Notes">
        <title>Complete genome sequence of the Sulfodiicoccus acidiphilus strain HS-1T, the first crenarchaeon that lacks polB3, isolated from an acidic hot spring in Ohwaku-dani, Hakone, Japan.</title>
        <authorList>
            <person name="Sakai H.D."/>
            <person name="Kurosawa N."/>
        </authorList>
    </citation>
    <scope>NUCLEOTIDE SEQUENCE</scope>
    <source>
        <strain evidence="1">HS-1</strain>
    </source>
</reference>
<evidence type="ECO:0000313" key="2">
    <source>
        <dbReference type="EMBL" id="GGT97091.1"/>
    </source>
</evidence>
<organism evidence="1 3">
    <name type="scientific">Sulfodiicoccus acidiphilus</name>
    <dbReference type="NCBI Taxonomy" id="1670455"/>
    <lineage>
        <taxon>Archaea</taxon>
        <taxon>Thermoproteota</taxon>
        <taxon>Thermoprotei</taxon>
        <taxon>Sulfolobales</taxon>
        <taxon>Sulfolobaceae</taxon>
        <taxon>Sulfodiicoccus</taxon>
    </lineage>
</organism>
<dbReference type="AlphaFoldDB" id="A0A348B2P3"/>
<dbReference type="EMBL" id="BMQS01000011">
    <property type="protein sequence ID" value="GGT97091.1"/>
    <property type="molecule type" value="Genomic_DNA"/>
</dbReference>
<name>A0A348B2P3_9CREN</name>
<dbReference type="Proteomes" id="UP000616143">
    <property type="component" value="Unassembled WGS sequence"/>
</dbReference>
<sequence>MKSGKDGEYYFVTIESDEELEKLKELTLKKIRARNGKLSYATRSSK</sequence>
<proteinExistence type="predicted"/>
<reference evidence="3" key="2">
    <citation type="submission" date="2018-04" db="EMBL/GenBank/DDBJ databases">
        <title>Complete genome sequence of Sulfodiicoccus acidiphilus strain HS-1.</title>
        <authorList>
            <person name="Sakai H.D."/>
            <person name="Kurosawa N."/>
        </authorList>
    </citation>
    <scope>NUCLEOTIDE SEQUENCE [LARGE SCALE GENOMIC DNA]</scope>
    <source>
        <strain evidence="3">HS-1</strain>
    </source>
</reference>
<protein>
    <submittedName>
        <fullName evidence="1">Uncharacterized protein</fullName>
    </submittedName>
</protein>
<evidence type="ECO:0000313" key="3">
    <source>
        <dbReference type="Proteomes" id="UP000276741"/>
    </source>
</evidence>
<dbReference type="RefSeq" id="WP_170166193.1">
    <property type="nucleotide sequence ID" value="NZ_AP018553.1"/>
</dbReference>
<gene>
    <name evidence="2" type="ORF">GCM10007116_13240</name>
    <name evidence="1" type="ORF">HS1genome_0834</name>
</gene>
<dbReference type="Proteomes" id="UP000276741">
    <property type="component" value="Chromosome"/>
</dbReference>
<evidence type="ECO:0000313" key="1">
    <source>
        <dbReference type="EMBL" id="BBD72445.1"/>
    </source>
</evidence>
<reference evidence="2" key="1">
    <citation type="journal article" date="2014" name="Int. J. Syst. Evol. Microbiol.">
        <title>Complete genome sequence of Corynebacterium casei LMG S-19264T (=DSM 44701T), isolated from a smear-ripened cheese.</title>
        <authorList>
            <consortium name="US DOE Joint Genome Institute (JGI-PGF)"/>
            <person name="Walter F."/>
            <person name="Albersmeier A."/>
            <person name="Kalinowski J."/>
            <person name="Ruckert C."/>
        </authorList>
    </citation>
    <scope>NUCLEOTIDE SEQUENCE</scope>
    <source>
        <strain evidence="2">JCM 31740</strain>
    </source>
</reference>